<dbReference type="InterPro" id="IPR029068">
    <property type="entry name" value="Glyas_Bleomycin-R_OHBP_Dase"/>
</dbReference>
<name>A0A6B2L5Y4_9EUKA</name>
<dbReference type="InterPro" id="IPR037523">
    <property type="entry name" value="VOC_core"/>
</dbReference>
<evidence type="ECO:0000256" key="2">
    <source>
        <dbReference type="ARBA" id="ARBA00005877"/>
    </source>
</evidence>
<evidence type="ECO:0000256" key="1">
    <source>
        <dbReference type="ARBA" id="ARBA00005162"/>
    </source>
</evidence>
<sequence length="372" mass="41828">MEIVAHSQHETGNHLYSSYVMTSGPGIKWTVVAPYLSEFEHPVQTCPHPNFDKEFVKNWVVKHGVGVAVIGLLVDNATEAYNLATGVGLEGTDWAKGRTPPTEVKAEKGSMVVSEIFIYGETILRFVQYKDGYDGIFLPGYKSFKDPAPFDYGIKRMDHVVGNVWELEPVINNLKKWLGFHVFAFFTKEEIQTEYTSLNSTVMANNYDTVLMPINEPAKKKRESQITEFLKANNGPGVQHIALFTHDIIATIEKMVAVQQYGGFELIPTPAAYYNDPEIVKIMNEHLTPPVIEAVKKFGILVDKDVEGVLLQIFTKPLFDRPTLFVEIIQRICKGEIVDKAGCGGFGKGNFRALFESIERMQAERDMLLEDN</sequence>
<dbReference type="PANTHER" id="PTHR11959">
    <property type="entry name" value="4-HYDROXYPHENYLPYRUVATE DIOXYGENASE"/>
    <property type="match status" value="1"/>
</dbReference>
<dbReference type="GO" id="GO:0006572">
    <property type="term" value="P:L-tyrosine catabolic process"/>
    <property type="evidence" value="ECO:0007669"/>
    <property type="project" value="UniProtKB-KW"/>
</dbReference>
<comment type="similarity">
    <text evidence="2 9">Belongs to the 4HPPD family.</text>
</comment>
<dbReference type="PROSITE" id="PS51819">
    <property type="entry name" value="VOC"/>
    <property type="match status" value="1"/>
</dbReference>
<keyword evidence="8" id="KW-0585">Phenylalanine catabolism</keyword>
<evidence type="ECO:0000256" key="6">
    <source>
        <dbReference type="ARBA" id="ARBA00022878"/>
    </source>
</evidence>
<dbReference type="InterPro" id="IPR041735">
    <property type="entry name" value="4OHPhenylPyrv_dOase_C"/>
</dbReference>
<keyword evidence="6" id="KW-0828">Tyrosine catabolism</keyword>
<dbReference type="Pfam" id="PF00903">
    <property type="entry name" value="Glyoxalase"/>
    <property type="match status" value="1"/>
</dbReference>
<evidence type="ECO:0000256" key="4">
    <source>
        <dbReference type="ARBA" id="ARBA00022723"/>
    </source>
</evidence>
<evidence type="ECO:0000256" key="8">
    <source>
        <dbReference type="ARBA" id="ARBA00023232"/>
    </source>
</evidence>
<dbReference type="PANTHER" id="PTHR11959:SF1">
    <property type="entry name" value="4-HYDROXYPHENYLPYRUVATE DIOXYGENASE"/>
    <property type="match status" value="1"/>
</dbReference>
<dbReference type="AlphaFoldDB" id="A0A6B2L5Y4"/>
<dbReference type="PIRSF" id="PIRSF009283">
    <property type="entry name" value="HPP_dOase"/>
    <property type="match status" value="1"/>
</dbReference>
<dbReference type="InterPro" id="IPR005956">
    <property type="entry name" value="4OHPhenylPyrv_dOase"/>
</dbReference>
<dbReference type="Gene3D" id="3.10.180.10">
    <property type="entry name" value="2,3-Dihydroxybiphenyl 1,2-Dioxygenase, domain 1"/>
    <property type="match status" value="2"/>
</dbReference>
<organism evidence="12">
    <name type="scientific">Arcella intermedia</name>
    <dbReference type="NCBI Taxonomy" id="1963864"/>
    <lineage>
        <taxon>Eukaryota</taxon>
        <taxon>Amoebozoa</taxon>
        <taxon>Tubulinea</taxon>
        <taxon>Elardia</taxon>
        <taxon>Arcellinida</taxon>
        <taxon>Sphaerothecina</taxon>
        <taxon>Arcellidae</taxon>
        <taxon>Arcella</taxon>
    </lineage>
</organism>
<comment type="cofactor">
    <cofactor evidence="10">
        <name>Fe cation</name>
        <dbReference type="ChEBI" id="CHEBI:24875"/>
    </cofactor>
    <text evidence="10">Binds 1 Fe cation per subunit.</text>
</comment>
<dbReference type="GO" id="GO:0003868">
    <property type="term" value="F:4-hydroxyphenylpyruvate dioxygenase activity"/>
    <property type="evidence" value="ECO:0007669"/>
    <property type="project" value="InterPro"/>
</dbReference>
<dbReference type="CDD" id="cd07250">
    <property type="entry name" value="HPPD_C_like"/>
    <property type="match status" value="1"/>
</dbReference>
<dbReference type="FunFam" id="3.10.180.10:FF:000013">
    <property type="entry name" value="4-hydroxyphenylpyruvate dioxygenase"/>
    <property type="match status" value="1"/>
</dbReference>
<dbReference type="EMBL" id="GIBP01003407">
    <property type="protein sequence ID" value="NDV32376.1"/>
    <property type="molecule type" value="Transcribed_RNA"/>
</dbReference>
<keyword evidence="5" id="KW-0677">Repeat</keyword>
<dbReference type="GO" id="GO:0006559">
    <property type="term" value="P:L-phenylalanine catabolic process"/>
    <property type="evidence" value="ECO:0007669"/>
    <property type="project" value="UniProtKB-KW"/>
</dbReference>
<protein>
    <recommendedName>
        <fullName evidence="3 9">4-hydroxyphenylpyruvate dioxygenase</fullName>
    </recommendedName>
</protein>
<evidence type="ECO:0000256" key="3">
    <source>
        <dbReference type="ARBA" id="ARBA00013222"/>
    </source>
</evidence>
<keyword evidence="7 10" id="KW-0408">Iron</keyword>
<evidence type="ECO:0000259" key="11">
    <source>
        <dbReference type="PROSITE" id="PS51819"/>
    </source>
</evidence>
<accession>A0A6B2L5Y4</accession>
<evidence type="ECO:0000256" key="9">
    <source>
        <dbReference type="PIRNR" id="PIRNR009283"/>
    </source>
</evidence>
<keyword evidence="4 10" id="KW-0479">Metal-binding</keyword>
<dbReference type="InterPro" id="IPR004360">
    <property type="entry name" value="Glyas_Fos-R_dOase_dom"/>
</dbReference>
<feature type="domain" description="VOC" evidence="11">
    <location>
        <begin position="156"/>
        <end position="316"/>
    </location>
</feature>
<evidence type="ECO:0000256" key="5">
    <source>
        <dbReference type="ARBA" id="ARBA00022737"/>
    </source>
</evidence>
<evidence type="ECO:0000256" key="10">
    <source>
        <dbReference type="PIRSR" id="PIRSR009283-1"/>
    </source>
</evidence>
<feature type="binding site" evidence="10">
    <location>
        <position position="240"/>
    </location>
    <ligand>
        <name>Fe cation</name>
        <dbReference type="ChEBI" id="CHEBI:24875"/>
    </ligand>
</feature>
<dbReference type="SUPFAM" id="SSF54593">
    <property type="entry name" value="Glyoxalase/Bleomycin resistance protein/Dihydroxybiphenyl dioxygenase"/>
    <property type="match status" value="1"/>
</dbReference>
<evidence type="ECO:0000313" key="12">
    <source>
        <dbReference type="EMBL" id="NDV32376.1"/>
    </source>
</evidence>
<proteinExistence type="inferred from homology"/>
<feature type="binding site" evidence="10">
    <location>
        <position position="327"/>
    </location>
    <ligand>
        <name>Fe cation</name>
        <dbReference type="ChEBI" id="CHEBI:24875"/>
    </ligand>
</feature>
<feature type="binding site" evidence="10">
    <location>
        <position position="159"/>
    </location>
    <ligand>
        <name>Fe cation</name>
        <dbReference type="ChEBI" id="CHEBI:24875"/>
    </ligand>
</feature>
<comment type="pathway">
    <text evidence="1">Amino-acid degradation; L-phenylalanine degradation; acetoacetate and fumarate from L-phenylalanine: step 3/6.</text>
</comment>
<dbReference type="NCBIfam" id="TIGR01263">
    <property type="entry name" value="4HPPD"/>
    <property type="match status" value="1"/>
</dbReference>
<evidence type="ECO:0000256" key="7">
    <source>
        <dbReference type="ARBA" id="ARBA00023004"/>
    </source>
</evidence>
<dbReference type="GO" id="GO:0046872">
    <property type="term" value="F:metal ion binding"/>
    <property type="evidence" value="ECO:0007669"/>
    <property type="project" value="UniProtKB-KW"/>
</dbReference>
<reference evidence="12" key="1">
    <citation type="journal article" date="2020" name="J. Eukaryot. Microbiol.">
        <title>De novo Sequencing, Assembly and Annotation of the Transcriptome for the Free-Living Testate Amoeba Arcella intermedia.</title>
        <authorList>
            <person name="Ribeiro G.M."/>
            <person name="Porfirio-Sousa A.L."/>
            <person name="Maurer-Alcala X.X."/>
            <person name="Katz L.A."/>
            <person name="Lahr D.J.G."/>
        </authorList>
    </citation>
    <scope>NUCLEOTIDE SEQUENCE</scope>
</reference>